<sequence length="334" mass="36710">MLPRTRLSAFAVAHPTLRPLRGYRFVPPGSQQVARTARYSTPTYSDDQRTSSAISQRLPNPDNIHARHRFREFELDGKVFVVTGGARGLGLTLAEALVEAGGQVYCLDRLPEPTKDFFDTSEGCLAARYEGSMHYRRVNVQDAGDLDDVIADIASKYGRMDGLIAAAGVQNVTPALEYPPDKITEMMDINFKGVYLSAVSVARQMIKYQTPGAMLLVGSMSGLIANKGFTASVYNSSKGAVVQLGRSLAMEWGKIVDGKPIRVNVLCPGNIMTPMVRKNFEDDPDLRALWERENMIGRISEPREYRGAALFMLSDASSFMTGSHLVIDGGYTAW</sequence>
<reference evidence="1" key="1">
    <citation type="submission" date="2023-07" db="EMBL/GenBank/DDBJ databases">
        <title>Black Yeasts Isolated from many extreme environments.</title>
        <authorList>
            <person name="Coleine C."/>
            <person name="Stajich J.E."/>
            <person name="Selbmann L."/>
        </authorList>
    </citation>
    <scope>NUCLEOTIDE SEQUENCE</scope>
    <source>
        <strain evidence="1">CCFEE 5714</strain>
    </source>
</reference>
<keyword evidence="2" id="KW-1185">Reference proteome</keyword>
<dbReference type="Proteomes" id="UP001281147">
    <property type="component" value="Unassembled WGS sequence"/>
</dbReference>
<protein>
    <submittedName>
        <fullName evidence="1">Uncharacterized protein</fullName>
    </submittedName>
</protein>
<name>A0ACC3MVL0_9PEZI</name>
<evidence type="ECO:0000313" key="2">
    <source>
        <dbReference type="Proteomes" id="UP001281147"/>
    </source>
</evidence>
<organism evidence="1 2">
    <name type="scientific">Vermiconidia calcicola</name>
    <dbReference type="NCBI Taxonomy" id="1690605"/>
    <lineage>
        <taxon>Eukaryota</taxon>
        <taxon>Fungi</taxon>
        <taxon>Dikarya</taxon>
        <taxon>Ascomycota</taxon>
        <taxon>Pezizomycotina</taxon>
        <taxon>Dothideomycetes</taxon>
        <taxon>Dothideomycetidae</taxon>
        <taxon>Mycosphaerellales</taxon>
        <taxon>Extremaceae</taxon>
        <taxon>Vermiconidia</taxon>
    </lineage>
</organism>
<dbReference type="EMBL" id="JAUTXU010000147">
    <property type="protein sequence ID" value="KAK3703787.1"/>
    <property type="molecule type" value="Genomic_DNA"/>
</dbReference>
<gene>
    <name evidence="1" type="ORF">LTR37_014233</name>
</gene>
<comment type="caution">
    <text evidence="1">The sequence shown here is derived from an EMBL/GenBank/DDBJ whole genome shotgun (WGS) entry which is preliminary data.</text>
</comment>
<evidence type="ECO:0000313" key="1">
    <source>
        <dbReference type="EMBL" id="KAK3703787.1"/>
    </source>
</evidence>
<accession>A0ACC3MVL0</accession>
<proteinExistence type="predicted"/>